<comment type="caution">
    <text evidence="14">The sequence shown here is derived from an EMBL/GenBank/DDBJ whole genome shotgun (WGS) entry which is preliminary data.</text>
</comment>
<sequence>CEDFVVKCFSVNEDLSGVECCSRNFQPLVSSLGLCYVGSFNSSYNQRIEGEAMGMSFILRVPQEPPQDAMVRKKGFPATSSEKYPINSGQKVNLALYYSKVPEAEVTARSTRIGRRDEQTDGHHTHCSLISLPPQINNELWTTSLWPWSKPQCTPRDAPTEQLLNTRDNCFLGGIYNTFKKMNCSPLVSPSFLTDETKCNVLCEEEKFEVKMLATHLPRIYTTLDQELSQPNSKVRIVTNIVVTVVLASLGGKVGLCIGASIITTLELLGFSLWLVYLCLRNTVRALC</sequence>
<keyword evidence="7" id="KW-0915">Sodium</keyword>
<keyword evidence="5 12" id="KW-0812">Transmembrane</keyword>
<keyword evidence="11 12" id="KW-0407">Ion channel</keyword>
<evidence type="ECO:0000256" key="3">
    <source>
        <dbReference type="ARBA" id="ARBA00022448"/>
    </source>
</evidence>
<evidence type="ECO:0000313" key="15">
    <source>
        <dbReference type="Proteomes" id="UP000747542"/>
    </source>
</evidence>
<evidence type="ECO:0000256" key="4">
    <source>
        <dbReference type="ARBA" id="ARBA00022461"/>
    </source>
</evidence>
<evidence type="ECO:0000256" key="11">
    <source>
        <dbReference type="ARBA" id="ARBA00023303"/>
    </source>
</evidence>
<protein>
    <submittedName>
        <fullName evidence="14">Putative epethelial sodium channel-like 2</fullName>
    </submittedName>
</protein>
<dbReference type="GO" id="GO:0005272">
    <property type="term" value="F:sodium channel activity"/>
    <property type="evidence" value="ECO:0007669"/>
    <property type="project" value="UniProtKB-KW"/>
</dbReference>
<feature type="non-terminal residue" evidence="14">
    <location>
        <position position="1"/>
    </location>
</feature>
<dbReference type="Proteomes" id="UP000747542">
    <property type="component" value="Unassembled WGS sequence"/>
</dbReference>
<reference evidence="14" key="1">
    <citation type="journal article" date="2021" name="Sci. Adv.">
        <title>The American lobster genome reveals insights on longevity, neural, and immune adaptations.</title>
        <authorList>
            <person name="Polinski J.M."/>
            <person name="Zimin A.V."/>
            <person name="Clark K.F."/>
            <person name="Kohn A.B."/>
            <person name="Sadowski N."/>
            <person name="Timp W."/>
            <person name="Ptitsyn A."/>
            <person name="Khanna P."/>
            <person name="Romanova D.Y."/>
            <person name="Williams P."/>
            <person name="Greenwood S.J."/>
            <person name="Moroz L.L."/>
            <person name="Walt D.R."/>
            <person name="Bodnar A.G."/>
        </authorList>
    </citation>
    <scope>NUCLEOTIDE SEQUENCE</scope>
    <source>
        <strain evidence="14">GMGI-L3</strain>
    </source>
</reference>
<dbReference type="InterPro" id="IPR001873">
    <property type="entry name" value="ENaC"/>
</dbReference>
<evidence type="ECO:0000313" key="14">
    <source>
        <dbReference type="EMBL" id="KAG7154946.1"/>
    </source>
</evidence>
<evidence type="ECO:0000256" key="12">
    <source>
        <dbReference type="RuleBase" id="RU000679"/>
    </source>
</evidence>
<feature type="non-terminal residue" evidence="14">
    <location>
        <position position="288"/>
    </location>
</feature>
<evidence type="ECO:0000256" key="7">
    <source>
        <dbReference type="ARBA" id="ARBA00023053"/>
    </source>
</evidence>
<keyword evidence="4 12" id="KW-0894">Sodium channel</keyword>
<dbReference type="Gene3D" id="2.60.470.10">
    <property type="entry name" value="Acid-sensing ion channels like domains"/>
    <property type="match status" value="1"/>
</dbReference>
<evidence type="ECO:0000256" key="9">
    <source>
        <dbReference type="ARBA" id="ARBA00023136"/>
    </source>
</evidence>
<evidence type="ECO:0000256" key="10">
    <source>
        <dbReference type="ARBA" id="ARBA00023201"/>
    </source>
</evidence>
<evidence type="ECO:0000256" key="13">
    <source>
        <dbReference type="SAM" id="Phobius"/>
    </source>
</evidence>
<comment type="subcellular location">
    <subcellularLocation>
        <location evidence="1">Membrane</location>
        <topology evidence="1">Multi-pass membrane protein</topology>
    </subcellularLocation>
</comment>
<evidence type="ECO:0000256" key="5">
    <source>
        <dbReference type="ARBA" id="ARBA00022692"/>
    </source>
</evidence>
<dbReference type="AlphaFoldDB" id="A0A8J5JE20"/>
<evidence type="ECO:0000256" key="1">
    <source>
        <dbReference type="ARBA" id="ARBA00004141"/>
    </source>
</evidence>
<keyword evidence="10 12" id="KW-0739">Sodium transport</keyword>
<name>A0A8J5JE20_HOMAM</name>
<dbReference type="EMBL" id="JAHLQT010043253">
    <property type="protein sequence ID" value="KAG7154946.1"/>
    <property type="molecule type" value="Genomic_DNA"/>
</dbReference>
<accession>A0A8J5JE20</accession>
<organism evidence="14 15">
    <name type="scientific">Homarus americanus</name>
    <name type="common">American lobster</name>
    <dbReference type="NCBI Taxonomy" id="6706"/>
    <lineage>
        <taxon>Eukaryota</taxon>
        <taxon>Metazoa</taxon>
        <taxon>Ecdysozoa</taxon>
        <taxon>Arthropoda</taxon>
        <taxon>Crustacea</taxon>
        <taxon>Multicrustacea</taxon>
        <taxon>Malacostraca</taxon>
        <taxon>Eumalacostraca</taxon>
        <taxon>Eucarida</taxon>
        <taxon>Decapoda</taxon>
        <taxon>Pleocyemata</taxon>
        <taxon>Astacidea</taxon>
        <taxon>Nephropoidea</taxon>
        <taxon>Nephropidae</taxon>
        <taxon>Homarus</taxon>
    </lineage>
</organism>
<evidence type="ECO:0000256" key="2">
    <source>
        <dbReference type="ARBA" id="ARBA00007193"/>
    </source>
</evidence>
<dbReference type="Pfam" id="PF00858">
    <property type="entry name" value="ASC"/>
    <property type="match status" value="1"/>
</dbReference>
<feature type="transmembrane region" description="Helical" evidence="13">
    <location>
        <begin position="258"/>
        <end position="280"/>
    </location>
</feature>
<comment type="similarity">
    <text evidence="2 12">Belongs to the amiloride-sensitive sodium channel (TC 1.A.6) family.</text>
</comment>
<proteinExistence type="inferred from homology"/>
<keyword evidence="8 12" id="KW-0406">Ion transport</keyword>
<gene>
    <name evidence="14" type="primary">Enac-L2</name>
    <name evidence="14" type="ORF">Hamer_G021956</name>
</gene>
<keyword evidence="9 13" id="KW-0472">Membrane</keyword>
<dbReference type="GO" id="GO:0016020">
    <property type="term" value="C:membrane"/>
    <property type="evidence" value="ECO:0007669"/>
    <property type="project" value="UniProtKB-SubCell"/>
</dbReference>
<keyword evidence="6 13" id="KW-1133">Transmembrane helix</keyword>
<evidence type="ECO:0000256" key="8">
    <source>
        <dbReference type="ARBA" id="ARBA00023065"/>
    </source>
</evidence>
<keyword evidence="3 12" id="KW-0813">Transport</keyword>
<evidence type="ECO:0000256" key="6">
    <source>
        <dbReference type="ARBA" id="ARBA00022989"/>
    </source>
</evidence>
<keyword evidence="15" id="KW-1185">Reference proteome</keyword>